<comment type="caution">
    <text evidence="1">The sequence shown here is derived from an EMBL/GenBank/DDBJ whole genome shotgun (WGS) entry which is preliminary data.</text>
</comment>
<keyword evidence="2" id="KW-1185">Reference proteome</keyword>
<protein>
    <submittedName>
        <fullName evidence="1">Uncharacterized protein</fullName>
    </submittedName>
</protein>
<dbReference type="EMBL" id="JABFAA010000006">
    <property type="protein sequence ID" value="MBA0683515.1"/>
    <property type="molecule type" value="Genomic_DNA"/>
</dbReference>
<evidence type="ECO:0000313" key="1">
    <source>
        <dbReference type="EMBL" id="MBA0683515.1"/>
    </source>
</evidence>
<proteinExistence type="predicted"/>
<dbReference type="AlphaFoldDB" id="A0A7J8X8B6"/>
<evidence type="ECO:0000313" key="2">
    <source>
        <dbReference type="Proteomes" id="UP000593577"/>
    </source>
</evidence>
<name>A0A7J8X8B6_GOSAI</name>
<gene>
    <name evidence="1" type="ORF">Goari_025170</name>
</gene>
<dbReference type="Proteomes" id="UP000593577">
    <property type="component" value="Unassembled WGS sequence"/>
</dbReference>
<accession>A0A7J8X8B6</accession>
<reference evidence="1 2" key="1">
    <citation type="journal article" date="2019" name="Genome Biol. Evol.">
        <title>Insights into the evolution of the New World diploid cottons (Gossypium, subgenus Houzingenia) based on genome sequencing.</title>
        <authorList>
            <person name="Grover C.E."/>
            <person name="Arick M.A. 2nd"/>
            <person name="Thrash A."/>
            <person name="Conover J.L."/>
            <person name="Sanders W.S."/>
            <person name="Peterson D.G."/>
            <person name="Frelichowski J.E."/>
            <person name="Scheffler J.A."/>
            <person name="Scheffler B.E."/>
            <person name="Wendel J.F."/>
        </authorList>
    </citation>
    <scope>NUCLEOTIDE SEQUENCE [LARGE SCALE GENOMIC DNA]</scope>
    <source>
        <strain evidence="1">185</strain>
        <tissue evidence="1">Leaf</tissue>
    </source>
</reference>
<organism evidence="1 2">
    <name type="scientific">Gossypium aridum</name>
    <name type="common">American cotton</name>
    <name type="synonym">Erioxylum aridum</name>
    <dbReference type="NCBI Taxonomy" id="34290"/>
    <lineage>
        <taxon>Eukaryota</taxon>
        <taxon>Viridiplantae</taxon>
        <taxon>Streptophyta</taxon>
        <taxon>Embryophyta</taxon>
        <taxon>Tracheophyta</taxon>
        <taxon>Spermatophyta</taxon>
        <taxon>Magnoliopsida</taxon>
        <taxon>eudicotyledons</taxon>
        <taxon>Gunneridae</taxon>
        <taxon>Pentapetalae</taxon>
        <taxon>rosids</taxon>
        <taxon>malvids</taxon>
        <taxon>Malvales</taxon>
        <taxon>Malvaceae</taxon>
        <taxon>Malvoideae</taxon>
        <taxon>Gossypium</taxon>
    </lineage>
</organism>
<sequence>MRTAGVTRLDSIKQAILLFSNSKLSIKPDHRLLEFSGDVESTIVVVRALSATTIPFGQAGLTNLFCLAAQFLK</sequence>